<dbReference type="CDD" id="cd00130">
    <property type="entry name" value="PAS"/>
    <property type="match status" value="1"/>
</dbReference>
<dbReference type="InterPro" id="IPR036890">
    <property type="entry name" value="HATPase_C_sf"/>
</dbReference>
<dbReference type="Gene3D" id="3.30.450.20">
    <property type="entry name" value="PAS domain"/>
    <property type="match status" value="2"/>
</dbReference>
<evidence type="ECO:0000256" key="13">
    <source>
        <dbReference type="SAM" id="Phobius"/>
    </source>
</evidence>
<dbReference type="CDD" id="cd06225">
    <property type="entry name" value="HAMP"/>
    <property type="match status" value="1"/>
</dbReference>
<dbReference type="SUPFAM" id="SSF55785">
    <property type="entry name" value="PYP-like sensor domain (PAS domain)"/>
    <property type="match status" value="1"/>
</dbReference>
<dbReference type="Gene3D" id="6.10.340.10">
    <property type="match status" value="1"/>
</dbReference>
<keyword evidence="13" id="KW-1133">Transmembrane helix</keyword>
<dbReference type="GO" id="GO:0045121">
    <property type="term" value="C:membrane raft"/>
    <property type="evidence" value="ECO:0007669"/>
    <property type="project" value="UniProtKB-SubCell"/>
</dbReference>
<dbReference type="FunFam" id="3.30.565.10:FF:000023">
    <property type="entry name" value="PAS domain-containing sensor histidine kinase"/>
    <property type="match status" value="1"/>
</dbReference>
<comment type="catalytic activity">
    <reaction evidence="1">
        <text>ATP + protein L-histidine = ADP + protein N-phospho-L-histidine.</text>
        <dbReference type="EC" id="2.7.13.3"/>
    </reaction>
</comment>
<dbReference type="SMART" id="SM00388">
    <property type="entry name" value="HisKA"/>
    <property type="match status" value="1"/>
</dbReference>
<dbReference type="InterPro" id="IPR003594">
    <property type="entry name" value="HATPase_dom"/>
</dbReference>
<evidence type="ECO:0000256" key="5">
    <source>
        <dbReference type="ARBA" id="ARBA00022475"/>
    </source>
</evidence>
<dbReference type="PROSITE" id="PS50109">
    <property type="entry name" value="HIS_KIN"/>
    <property type="match status" value="1"/>
</dbReference>
<dbReference type="GO" id="GO:0016036">
    <property type="term" value="P:cellular response to phosphate starvation"/>
    <property type="evidence" value="ECO:0007669"/>
    <property type="project" value="TreeGrafter"/>
</dbReference>
<comment type="subcellular location">
    <subcellularLocation>
        <location evidence="2">Cell membrane</location>
    </subcellularLocation>
    <subcellularLocation>
        <location evidence="3">Membrane raft</location>
        <topology evidence="3">Multi-pass membrane protein</topology>
    </subcellularLocation>
</comment>
<dbReference type="GO" id="GO:0005886">
    <property type="term" value="C:plasma membrane"/>
    <property type="evidence" value="ECO:0007669"/>
    <property type="project" value="UniProtKB-SubCell"/>
</dbReference>
<dbReference type="SUPFAM" id="SSF158472">
    <property type="entry name" value="HAMP domain-like"/>
    <property type="match status" value="1"/>
</dbReference>
<feature type="domain" description="PAS" evidence="15">
    <location>
        <begin position="248"/>
        <end position="318"/>
    </location>
</feature>
<dbReference type="PRINTS" id="PR00344">
    <property type="entry name" value="BCTRLSENSOR"/>
</dbReference>
<dbReference type="GO" id="GO:0006355">
    <property type="term" value="P:regulation of DNA-templated transcription"/>
    <property type="evidence" value="ECO:0007669"/>
    <property type="project" value="InterPro"/>
</dbReference>
<feature type="domain" description="Histidine kinase" evidence="14">
    <location>
        <begin position="374"/>
        <end position="592"/>
    </location>
</feature>
<dbReference type="GO" id="GO:0005524">
    <property type="term" value="F:ATP binding"/>
    <property type="evidence" value="ECO:0007669"/>
    <property type="project" value="UniProtKB-KW"/>
</dbReference>
<evidence type="ECO:0000256" key="9">
    <source>
        <dbReference type="ARBA" id="ARBA00022777"/>
    </source>
</evidence>
<dbReference type="Gene3D" id="3.30.565.10">
    <property type="entry name" value="Histidine kinase-like ATPase, C-terminal domain"/>
    <property type="match status" value="1"/>
</dbReference>
<evidence type="ECO:0000256" key="1">
    <source>
        <dbReference type="ARBA" id="ARBA00000085"/>
    </source>
</evidence>
<dbReference type="CDD" id="cd16922">
    <property type="entry name" value="HATPase_EvgS-ArcB-TorS-like"/>
    <property type="match status" value="1"/>
</dbReference>
<keyword evidence="5" id="KW-1003">Cell membrane</keyword>
<dbReference type="OrthoDB" id="9813151at2"/>
<evidence type="ECO:0000313" key="18">
    <source>
        <dbReference type="Proteomes" id="UP000070456"/>
    </source>
</evidence>
<feature type="domain" description="HAMP" evidence="16">
    <location>
        <begin position="191"/>
        <end position="243"/>
    </location>
</feature>
<dbReference type="Gene3D" id="1.10.287.130">
    <property type="match status" value="1"/>
</dbReference>
<keyword evidence="7 17" id="KW-0808">Transferase</keyword>
<dbReference type="PROSITE" id="PS50112">
    <property type="entry name" value="PAS"/>
    <property type="match status" value="1"/>
</dbReference>
<dbReference type="PANTHER" id="PTHR45453">
    <property type="entry name" value="PHOSPHATE REGULON SENSOR PROTEIN PHOR"/>
    <property type="match status" value="1"/>
</dbReference>
<keyword evidence="18" id="KW-1185">Reference proteome</keyword>
<organism evidence="17 18">
    <name type="scientific">Thermotalea metallivorans</name>
    <dbReference type="NCBI Taxonomy" id="520762"/>
    <lineage>
        <taxon>Bacteria</taxon>
        <taxon>Bacillati</taxon>
        <taxon>Bacillota</taxon>
        <taxon>Clostridia</taxon>
        <taxon>Peptostreptococcales</taxon>
        <taxon>Thermotaleaceae</taxon>
        <taxon>Thermotalea</taxon>
    </lineage>
</organism>
<dbReference type="RefSeq" id="WP_068556008.1">
    <property type="nucleotide sequence ID" value="NZ_LOEE01000030.1"/>
</dbReference>
<dbReference type="InterPro" id="IPR050351">
    <property type="entry name" value="BphY/WalK/GraS-like"/>
</dbReference>
<dbReference type="InterPro" id="IPR003661">
    <property type="entry name" value="HisK_dim/P_dom"/>
</dbReference>
<gene>
    <name evidence="17" type="primary">yycG_1</name>
    <name evidence="17" type="ORF">AN619_14120</name>
</gene>
<dbReference type="InterPro" id="IPR013767">
    <property type="entry name" value="PAS_fold"/>
</dbReference>
<dbReference type="SMART" id="SM00387">
    <property type="entry name" value="HATPase_c"/>
    <property type="match status" value="1"/>
</dbReference>
<evidence type="ECO:0000256" key="7">
    <source>
        <dbReference type="ARBA" id="ARBA00022679"/>
    </source>
</evidence>
<dbReference type="InterPro" id="IPR005467">
    <property type="entry name" value="His_kinase_dom"/>
</dbReference>
<protein>
    <recommendedName>
        <fullName evidence="4">histidine kinase</fullName>
        <ecNumber evidence="4">2.7.13.3</ecNumber>
    </recommendedName>
</protein>
<dbReference type="Pfam" id="PF00512">
    <property type="entry name" value="HisKA"/>
    <property type="match status" value="1"/>
</dbReference>
<dbReference type="CDD" id="cd00082">
    <property type="entry name" value="HisKA"/>
    <property type="match status" value="1"/>
</dbReference>
<proteinExistence type="predicted"/>
<dbReference type="NCBIfam" id="TIGR00229">
    <property type="entry name" value="sensory_box"/>
    <property type="match status" value="1"/>
</dbReference>
<dbReference type="PROSITE" id="PS50885">
    <property type="entry name" value="HAMP"/>
    <property type="match status" value="1"/>
</dbReference>
<dbReference type="InterPro" id="IPR000014">
    <property type="entry name" value="PAS"/>
</dbReference>
<evidence type="ECO:0000256" key="8">
    <source>
        <dbReference type="ARBA" id="ARBA00022741"/>
    </source>
</evidence>
<evidence type="ECO:0000256" key="6">
    <source>
        <dbReference type="ARBA" id="ARBA00022553"/>
    </source>
</evidence>
<dbReference type="NCBIfam" id="NF046044">
    <property type="entry name" value="PnpS"/>
    <property type="match status" value="1"/>
</dbReference>
<sequence>MQKRIFFTYTILLLVGIIISGVLTLGFIKGSYLKAMERMLISSGNLVNQFIEDKIEEDPFYNINFSELAHKYAKQANARVTFINNNGLVIGDSEIPPEQLPNIESHLYRPEVQAALKGSIGRSNRYSATTQVNYLYIAVPIRVKGRIFGVTRLAFPLTEINKLNLKLLQSTLIAALCGLVVATILGYRYVNNVTKPIKEITKSAQKIANGDFKNRVYVKSSDEIGILADTFNLMAAKLNETISELWDKNTKLQSTLASMNEALFAVDNNYKIILINPVAKSLFKICDEDVIGKHILEVIRSNKLHEILKEMLNSQRVGQKEITMDYPETRILKIYTNFIRLDRDPNRIIGIMALIQDVTEMRKLENMRSEFVANVSHELKTPLTSIAGFIETLKSGAIDNEKVRKRFLDIIEIETERLGRLIDDLLSLSAIENNKFSLTREEINVNEVITEINDMVEGLVTQKHIHYHVEVEASLPPIVGNRDWFKQMMLNLIDNAIKYTPEGGTVKVLAYKKYDNLFLVVKDTGIGIPKQDIPRLFERFYRVDKARSRKIGGTGLGLAIVKHIVLSLNGEIRVSSELNKGSEFTVRIPLLGQRS</sequence>
<evidence type="ECO:0000256" key="4">
    <source>
        <dbReference type="ARBA" id="ARBA00012438"/>
    </source>
</evidence>
<dbReference type="FunFam" id="1.10.287.130:FF:000001">
    <property type="entry name" value="Two-component sensor histidine kinase"/>
    <property type="match status" value="1"/>
</dbReference>
<dbReference type="EC" id="2.7.13.3" evidence="4"/>
<evidence type="ECO:0000259" key="14">
    <source>
        <dbReference type="PROSITE" id="PS50109"/>
    </source>
</evidence>
<evidence type="ECO:0000256" key="12">
    <source>
        <dbReference type="ARBA" id="ARBA00023136"/>
    </source>
</evidence>
<dbReference type="GO" id="GO:0000155">
    <property type="term" value="F:phosphorelay sensor kinase activity"/>
    <property type="evidence" value="ECO:0007669"/>
    <property type="project" value="InterPro"/>
</dbReference>
<keyword evidence="6" id="KW-0597">Phosphoprotein</keyword>
<name>A0A140L5X4_9FIRM</name>
<reference evidence="17 18" key="1">
    <citation type="submission" date="2015-12" db="EMBL/GenBank/DDBJ databases">
        <title>Draft genome sequence of the thermoanaerobe Thermotalea metallivorans, an isolate from the runoff channel of the Great Artesian Basin, Australia.</title>
        <authorList>
            <person name="Patel B.K."/>
        </authorList>
    </citation>
    <scope>NUCLEOTIDE SEQUENCE [LARGE SCALE GENOMIC DNA]</scope>
    <source>
        <strain evidence="17 18">B2-1</strain>
    </source>
</reference>
<dbReference type="SMART" id="SM00304">
    <property type="entry name" value="HAMP"/>
    <property type="match status" value="1"/>
</dbReference>
<dbReference type="EMBL" id="LOEE01000030">
    <property type="protein sequence ID" value="KXG75949.1"/>
    <property type="molecule type" value="Genomic_DNA"/>
</dbReference>
<evidence type="ECO:0000313" key="17">
    <source>
        <dbReference type="EMBL" id="KXG75949.1"/>
    </source>
</evidence>
<feature type="transmembrane region" description="Helical" evidence="13">
    <location>
        <begin position="6"/>
        <end position="28"/>
    </location>
</feature>
<keyword evidence="10" id="KW-0067">ATP-binding</keyword>
<evidence type="ECO:0000256" key="11">
    <source>
        <dbReference type="ARBA" id="ARBA00023012"/>
    </source>
</evidence>
<dbReference type="InterPro" id="IPR003660">
    <property type="entry name" value="HAMP_dom"/>
</dbReference>
<dbReference type="InterPro" id="IPR036097">
    <property type="entry name" value="HisK_dim/P_sf"/>
</dbReference>
<dbReference type="Pfam" id="PF02518">
    <property type="entry name" value="HATPase_c"/>
    <property type="match status" value="1"/>
</dbReference>
<dbReference type="InterPro" id="IPR035965">
    <property type="entry name" value="PAS-like_dom_sf"/>
</dbReference>
<dbReference type="GO" id="GO:0004721">
    <property type="term" value="F:phosphoprotein phosphatase activity"/>
    <property type="evidence" value="ECO:0007669"/>
    <property type="project" value="TreeGrafter"/>
</dbReference>
<dbReference type="AlphaFoldDB" id="A0A140L5X4"/>
<evidence type="ECO:0000259" key="15">
    <source>
        <dbReference type="PROSITE" id="PS50112"/>
    </source>
</evidence>
<dbReference type="SUPFAM" id="SSF47384">
    <property type="entry name" value="Homodimeric domain of signal transducing histidine kinase"/>
    <property type="match status" value="1"/>
</dbReference>
<evidence type="ECO:0000256" key="3">
    <source>
        <dbReference type="ARBA" id="ARBA00004314"/>
    </source>
</evidence>
<dbReference type="Proteomes" id="UP000070456">
    <property type="component" value="Unassembled WGS sequence"/>
</dbReference>
<evidence type="ECO:0000259" key="16">
    <source>
        <dbReference type="PROSITE" id="PS50885"/>
    </source>
</evidence>
<dbReference type="SMART" id="SM00091">
    <property type="entry name" value="PAS"/>
    <property type="match status" value="1"/>
</dbReference>
<keyword evidence="13" id="KW-0812">Transmembrane</keyword>
<keyword evidence="11" id="KW-0902">Two-component regulatory system</keyword>
<evidence type="ECO:0000256" key="2">
    <source>
        <dbReference type="ARBA" id="ARBA00004236"/>
    </source>
</evidence>
<comment type="caution">
    <text evidence="17">The sequence shown here is derived from an EMBL/GenBank/DDBJ whole genome shotgun (WGS) entry which is preliminary data.</text>
</comment>
<dbReference type="Pfam" id="PF00989">
    <property type="entry name" value="PAS"/>
    <property type="match status" value="1"/>
</dbReference>
<evidence type="ECO:0000256" key="10">
    <source>
        <dbReference type="ARBA" id="ARBA00022840"/>
    </source>
</evidence>
<keyword evidence="8" id="KW-0547">Nucleotide-binding</keyword>
<dbReference type="InterPro" id="IPR004358">
    <property type="entry name" value="Sig_transdc_His_kin-like_C"/>
</dbReference>
<dbReference type="PANTHER" id="PTHR45453:SF1">
    <property type="entry name" value="PHOSPHATE REGULON SENSOR PROTEIN PHOR"/>
    <property type="match status" value="1"/>
</dbReference>
<dbReference type="SUPFAM" id="SSF55874">
    <property type="entry name" value="ATPase domain of HSP90 chaperone/DNA topoisomerase II/histidine kinase"/>
    <property type="match status" value="1"/>
</dbReference>
<keyword evidence="12 13" id="KW-0472">Membrane</keyword>
<dbReference type="Pfam" id="PF00672">
    <property type="entry name" value="HAMP"/>
    <property type="match status" value="1"/>
</dbReference>
<dbReference type="PATRIC" id="fig|520762.4.peg.1573"/>
<keyword evidence="9 17" id="KW-0418">Kinase</keyword>
<dbReference type="STRING" id="520762.AN619_14120"/>
<accession>A0A140L5X4</accession>